<feature type="region of interest" description="Disordered" evidence="1">
    <location>
        <begin position="240"/>
        <end position="343"/>
    </location>
</feature>
<feature type="compositionally biased region" description="Basic and acidic residues" evidence="1">
    <location>
        <begin position="357"/>
        <end position="368"/>
    </location>
</feature>
<feature type="compositionally biased region" description="Basic and acidic residues" evidence="1">
    <location>
        <begin position="324"/>
        <end position="336"/>
    </location>
</feature>
<evidence type="ECO:0000313" key="3">
    <source>
        <dbReference type="Proteomes" id="UP001412239"/>
    </source>
</evidence>
<feature type="region of interest" description="Disordered" evidence="1">
    <location>
        <begin position="357"/>
        <end position="378"/>
    </location>
</feature>
<dbReference type="EMBL" id="LN890953">
    <property type="protein sequence ID" value="CUS15035.1"/>
    <property type="molecule type" value="Genomic_DNA"/>
</dbReference>
<proteinExistence type="predicted"/>
<evidence type="ECO:0000313" key="2">
    <source>
        <dbReference type="EMBL" id="CUS15035.1"/>
    </source>
</evidence>
<organism evidence="2 3">
    <name type="scientific">Tuber aestivum</name>
    <name type="common">summer truffle</name>
    <dbReference type="NCBI Taxonomy" id="59557"/>
    <lineage>
        <taxon>Eukaryota</taxon>
        <taxon>Fungi</taxon>
        <taxon>Dikarya</taxon>
        <taxon>Ascomycota</taxon>
        <taxon>Pezizomycotina</taxon>
        <taxon>Pezizomycetes</taxon>
        <taxon>Pezizales</taxon>
        <taxon>Tuberaceae</taxon>
        <taxon>Tuber</taxon>
    </lineage>
</organism>
<dbReference type="Proteomes" id="UP001412239">
    <property type="component" value="Unassembled WGS sequence"/>
</dbReference>
<evidence type="ECO:0000256" key="1">
    <source>
        <dbReference type="SAM" id="MobiDB-lite"/>
    </source>
</evidence>
<gene>
    <name evidence="2" type="ORF">GSTUAT00000929001</name>
</gene>
<accession>A0A292Q7W3</accession>
<sequence>MADGSRITVESIGDITPGTIFIGYSTLPSYSQPKRRPFLALWKVGDGVVSFLRTVDGSVQEGAEKFGRSIASYYPIAPASNPPYLPIPALENFEGFIDLLTPVTLGQSSLGRKSRGSRISEGDLRCVIMAHVSLVQCGQEAVQTGKVEQESEMLLIDRRTHDGIRQMALDLLQRNREGLLQAGFTEKVTLSIIEAFDRPPAAKLILPRLHYPTPSRSTFVDPQPPSPLPPQRLEVYTQRGYPAQQSPAQKQERQPPQQPQQPQRLSGQHGLAGCRPSTPPGHHRNPDNGDDGNGSPGIRGPRDSNFYSGPTGSGNQGVKHKKESHQGEHQYKKDSNNEEDGIDEWANGDWARVEETVPEGEKKEKQLGEDSDSNSLFSQWGLDDRNKIGGVIPENTPTQTPTCESTNSLMKDDQHDDTSGVAQGNKQKNHHLRTRAMSMKIDPNNRGPIGTNTSATSSLPHFQPRRNGLNHNLRLLSTPYEELQHAESFNKKPSLSLQPVATAAKGQILRISILQTRTLAVPQPCYQSHTLHKPLLQQPPQRNSESLDPKLAPFQWLGRLSRRVRVGNRLRT</sequence>
<dbReference type="AlphaFoldDB" id="A0A292Q7W3"/>
<name>A0A292Q7W3_9PEZI</name>
<feature type="compositionally biased region" description="Polar residues" evidence="1">
    <location>
        <begin position="395"/>
        <end position="409"/>
    </location>
</feature>
<protein>
    <submittedName>
        <fullName evidence="2">Uncharacterized protein</fullName>
    </submittedName>
</protein>
<reference evidence="2" key="1">
    <citation type="submission" date="2015-10" db="EMBL/GenBank/DDBJ databases">
        <authorList>
            <person name="Regsiter A."/>
            <person name="william w."/>
        </authorList>
    </citation>
    <scope>NUCLEOTIDE SEQUENCE</scope>
    <source>
        <strain evidence="2">Montdore</strain>
    </source>
</reference>
<keyword evidence="3" id="KW-1185">Reference proteome</keyword>
<feature type="region of interest" description="Disordered" evidence="1">
    <location>
        <begin position="390"/>
        <end position="429"/>
    </location>
</feature>